<accession>A0A0L8M8R4</accession>
<evidence type="ECO:0000313" key="1">
    <source>
        <dbReference type="EMBL" id="KOG46785.1"/>
    </source>
</evidence>
<name>A0A0L8M8R4_STRVG</name>
<dbReference type="OrthoDB" id="292843at2"/>
<evidence type="ECO:0008006" key="3">
    <source>
        <dbReference type="Google" id="ProtNLM"/>
    </source>
</evidence>
<dbReference type="InterPro" id="IPR011989">
    <property type="entry name" value="ARM-like"/>
</dbReference>
<dbReference type="Pfam" id="PF13646">
    <property type="entry name" value="HEAT_2"/>
    <property type="match status" value="1"/>
</dbReference>
<sequence length="570" mass="61371">MGDVLDGLDTLDGLHALDGLDTVDWRALGAVGSDRPATDVPKVLRRIARADATTRPEAVARACEELHDLLARDGGIEAIAVALPFLVDLALDPRTVARPDLIDVLVCLSCVDAGGDAGEAAAARKEAWRRQWPRIRRLFDDGDPVVRRTALPLIADRTGPLLERWHRETDLSVRVALLLALGPAAASEEPGPSTAAEVRAVLGAALHGENPLLRVAAVLSAAPLDPRAALRARPMLLEVLTDPVLAPLFEEVWYSVSGEVPWGREGVLTRVVELLEVEPEAATAFVTALAETGSRIGDAELRRCAMDEAWRLLVTRPSAAAAVLPLAAGLLADPDDDVRYKAAHLLALLGPRSAPYADRLAALLDDRGASQFFDGTVGEHARWALTRIGDPRALPGLVEQLVAPYRDMPGRGYSLSDPRRPDVADVLRPLRAHAAVLLPSVREALRDEVSRAGWLVGDLRAVLDAWGESSLLPGEVAPDPPTWEPPAPEPAQAEETVLAYAADGQWHGRLPTALDALARHGHPTPAVREALTALVTADRRLSEYGDYRAFHQDEEIRARIDRLLAPPRTS</sequence>
<dbReference type="AlphaFoldDB" id="A0A0L8M8R4"/>
<protein>
    <recommendedName>
        <fullName evidence="3">PBS lyase</fullName>
    </recommendedName>
</protein>
<reference evidence="2" key="1">
    <citation type="submission" date="2015-07" db="EMBL/GenBank/DDBJ databases">
        <authorList>
            <consortium name="Consortium for Microbial Forensics and Genomics (microFORGE)"/>
            <person name="Knight B.M."/>
            <person name="Roberts D.P."/>
            <person name="Lin D."/>
            <person name="Hari K."/>
            <person name="Fletcher J."/>
            <person name="Melcher U."/>
            <person name="Blagden T."/>
            <person name="Winegar R.A."/>
        </authorList>
    </citation>
    <scope>NUCLEOTIDE SEQUENCE [LARGE SCALE GENOMIC DNA]</scope>
    <source>
        <strain evidence="2">NRRL B-1447</strain>
    </source>
</reference>
<proteinExistence type="predicted"/>
<dbReference type="EMBL" id="LGUV01000346">
    <property type="protein sequence ID" value="KOG46785.1"/>
    <property type="molecule type" value="Genomic_DNA"/>
</dbReference>
<dbReference type="Gene3D" id="1.25.10.10">
    <property type="entry name" value="Leucine-rich Repeat Variant"/>
    <property type="match status" value="1"/>
</dbReference>
<dbReference type="PATRIC" id="fig|1961.12.peg.5809"/>
<dbReference type="SUPFAM" id="SSF48371">
    <property type="entry name" value="ARM repeat"/>
    <property type="match status" value="1"/>
</dbReference>
<evidence type="ECO:0000313" key="2">
    <source>
        <dbReference type="Proteomes" id="UP000037084"/>
    </source>
</evidence>
<comment type="caution">
    <text evidence="1">The sequence shown here is derived from an EMBL/GenBank/DDBJ whole genome shotgun (WGS) entry which is preliminary data.</text>
</comment>
<gene>
    <name evidence="1" type="ORF">ADK75_25965</name>
</gene>
<dbReference type="Proteomes" id="UP000037084">
    <property type="component" value="Unassembled WGS sequence"/>
</dbReference>
<dbReference type="InterPro" id="IPR016024">
    <property type="entry name" value="ARM-type_fold"/>
</dbReference>
<organism evidence="1 2">
    <name type="scientific">Streptomyces virginiae</name>
    <name type="common">Streptomyces cinnamonensis</name>
    <dbReference type="NCBI Taxonomy" id="1961"/>
    <lineage>
        <taxon>Bacteria</taxon>
        <taxon>Bacillati</taxon>
        <taxon>Actinomycetota</taxon>
        <taxon>Actinomycetes</taxon>
        <taxon>Kitasatosporales</taxon>
        <taxon>Streptomycetaceae</taxon>
        <taxon>Streptomyces</taxon>
    </lineage>
</organism>